<evidence type="ECO:0000313" key="2">
    <source>
        <dbReference type="EMBL" id="MBB4264818.1"/>
    </source>
</evidence>
<gene>
    <name evidence="2" type="ORF">GGD89_000425</name>
</gene>
<feature type="compositionally biased region" description="Basic and acidic residues" evidence="1">
    <location>
        <begin position="1"/>
        <end position="11"/>
    </location>
</feature>
<feature type="region of interest" description="Disordered" evidence="1">
    <location>
        <begin position="1"/>
        <end position="27"/>
    </location>
</feature>
<reference evidence="2 3" key="1">
    <citation type="submission" date="2020-08" db="EMBL/GenBank/DDBJ databases">
        <title>Genome sequencing of Purple Non-Sulfur Bacteria from various extreme environments.</title>
        <authorList>
            <person name="Mayer M."/>
        </authorList>
    </citation>
    <scope>NUCLEOTIDE SEQUENCE [LARGE SCALE GENOMIC DNA]</scope>
    <source>
        <strain evidence="2 3">JA131</strain>
    </source>
</reference>
<dbReference type="RefSeq" id="WP_246422277.1">
    <property type="nucleotide sequence ID" value="NZ_JACIGK010000002.1"/>
</dbReference>
<accession>A0A7W6RAB2</accession>
<comment type="caution">
    <text evidence="2">The sequence shown here is derived from an EMBL/GenBank/DDBJ whole genome shotgun (WGS) entry which is preliminary data.</text>
</comment>
<proteinExistence type="predicted"/>
<name>A0A7W6RAB2_9PROT</name>
<dbReference type="EMBL" id="JACIGK010000002">
    <property type="protein sequence ID" value="MBB4264818.1"/>
    <property type="molecule type" value="Genomic_DNA"/>
</dbReference>
<dbReference type="AlphaFoldDB" id="A0A7W6RAB2"/>
<organism evidence="2 3">
    <name type="scientific">Roseospira visakhapatnamensis</name>
    <dbReference type="NCBI Taxonomy" id="390880"/>
    <lineage>
        <taxon>Bacteria</taxon>
        <taxon>Pseudomonadati</taxon>
        <taxon>Pseudomonadota</taxon>
        <taxon>Alphaproteobacteria</taxon>
        <taxon>Rhodospirillales</taxon>
        <taxon>Rhodospirillaceae</taxon>
        <taxon>Roseospira</taxon>
    </lineage>
</organism>
<protein>
    <submittedName>
        <fullName evidence="2">Uncharacterized protein</fullName>
    </submittedName>
</protein>
<dbReference type="Proteomes" id="UP000554286">
    <property type="component" value="Unassembled WGS sequence"/>
</dbReference>
<evidence type="ECO:0000256" key="1">
    <source>
        <dbReference type="SAM" id="MobiDB-lite"/>
    </source>
</evidence>
<feature type="compositionally biased region" description="Polar residues" evidence="1">
    <location>
        <begin position="12"/>
        <end position="21"/>
    </location>
</feature>
<evidence type="ECO:0000313" key="3">
    <source>
        <dbReference type="Proteomes" id="UP000554286"/>
    </source>
</evidence>
<sequence length="210" mass="24357">MQQLNEDDRVRTGTSRQQAEVRQQRRLTAVGRQTEELSEFLESLGNRIESLQASNTILEGTLDHPPRFMDYARTRNLTSECLAFLIVIERRVDNLPEDIRGPFRDILDQRTVSLWSSLLECSLTFLRAISEEEHLPLGSREVFLREIKTLYDAHGILSRPEFEDRLPPDLLTRQRSAERILNEIIDRAPRLLDLGRPQPEEPAGEIWTGR</sequence>
<keyword evidence="3" id="KW-1185">Reference proteome</keyword>